<keyword evidence="5" id="KW-0418">Kinase</keyword>
<dbReference type="InterPro" id="IPR011009">
    <property type="entry name" value="Kinase-like_dom_sf"/>
</dbReference>
<sequence length="241" mass="27121">MMAVLDHSNLIQLFQVIETFHYFCMIMGHAGGGQLRDFIPSGGIQEDKAHRLFRQIVRAMQFCHKEGIAHLDLKLENIMVDDSGNVKLIDFGLSTRFTAGEKLKEIWGTCLYFSPELTQEEEYESPPTDIWSLGIILHFMLTGRCPFRAASREQLKKLITQGAYDILPHVSEGTQRLINEILMVGPTIEQVMGHPWLSQGEVAASPSPSSDTLPKLPDPTIMKTIINMGHHPYNTWVSVTS</sequence>
<dbReference type="EMBL" id="CABDUW010000583">
    <property type="protein sequence ID" value="VTJ71741.1"/>
    <property type="molecule type" value="Genomic_DNA"/>
</dbReference>
<evidence type="ECO:0000256" key="7">
    <source>
        <dbReference type="ARBA" id="ARBA00047899"/>
    </source>
</evidence>
<evidence type="ECO:0000256" key="5">
    <source>
        <dbReference type="ARBA" id="ARBA00022777"/>
    </source>
</evidence>
<evidence type="ECO:0000256" key="8">
    <source>
        <dbReference type="ARBA" id="ARBA00048679"/>
    </source>
</evidence>
<dbReference type="Proteomes" id="UP000335636">
    <property type="component" value="Unassembled WGS sequence"/>
</dbReference>
<dbReference type="PROSITE" id="PS00108">
    <property type="entry name" value="PROTEIN_KINASE_ST"/>
    <property type="match status" value="1"/>
</dbReference>
<evidence type="ECO:0000256" key="6">
    <source>
        <dbReference type="ARBA" id="ARBA00022840"/>
    </source>
</evidence>
<comment type="catalytic activity">
    <reaction evidence="8">
        <text>L-seryl-[protein] + ATP = O-phospho-L-seryl-[protein] + ADP + H(+)</text>
        <dbReference type="Rhea" id="RHEA:17989"/>
        <dbReference type="Rhea" id="RHEA-COMP:9863"/>
        <dbReference type="Rhea" id="RHEA-COMP:11604"/>
        <dbReference type="ChEBI" id="CHEBI:15378"/>
        <dbReference type="ChEBI" id="CHEBI:29999"/>
        <dbReference type="ChEBI" id="CHEBI:30616"/>
        <dbReference type="ChEBI" id="CHEBI:83421"/>
        <dbReference type="ChEBI" id="CHEBI:456216"/>
        <dbReference type="EC" id="2.7.11.1"/>
    </reaction>
</comment>
<evidence type="ECO:0000313" key="11">
    <source>
        <dbReference type="Proteomes" id="UP000335636"/>
    </source>
</evidence>
<gene>
    <name evidence="10" type="ORF">MONAX_5E044121</name>
</gene>
<keyword evidence="6" id="KW-0067">ATP-binding</keyword>
<dbReference type="InterPro" id="IPR000719">
    <property type="entry name" value="Prot_kinase_dom"/>
</dbReference>
<dbReference type="GO" id="GO:0035556">
    <property type="term" value="P:intracellular signal transduction"/>
    <property type="evidence" value="ECO:0007669"/>
    <property type="project" value="TreeGrafter"/>
</dbReference>
<accession>A0A5E4BRY9</accession>
<comment type="caution">
    <text evidence="10">The sequence shown here is derived from an EMBL/GenBank/DDBJ whole genome shotgun (WGS) entry which is preliminary data.</text>
</comment>
<proteinExistence type="predicted"/>
<dbReference type="PANTHER" id="PTHR24346">
    <property type="entry name" value="MAP/MICROTUBULE AFFINITY-REGULATING KINASE"/>
    <property type="match status" value="1"/>
</dbReference>
<feature type="domain" description="Protein kinase" evidence="9">
    <location>
        <begin position="1"/>
        <end position="197"/>
    </location>
</feature>
<evidence type="ECO:0000256" key="1">
    <source>
        <dbReference type="ARBA" id="ARBA00012513"/>
    </source>
</evidence>
<evidence type="ECO:0000256" key="4">
    <source>
        <dbReference type="ARBA" id="ARBA00022741"/>
    </source>
</evidence>
<keyword evidence="4" id="KW-0547">Nucleotide-binding</keyword>
<dbReference type="GO" id="GO:0005524">
    <property type="term" value="F:ATP binding"/>
    <property type="evidence" value="ECO:0007669"/>
    <property type="project" value="UniProtKB-KW"/>
</dbReference>
<dbReference type="PROSITE" id="PS50011">
    <property type="entry name" value="PROTEIN_KINASE_DOM"/>
    <property type="match status" value="1"/>
</dbReference>
<evidence type="ECO:0000259" key="9">
    <source>
        <dbReference type="PROSITE" id="PS50011"/>
    </source>
</evidence>
<keyword evidence="11" id="KW-1185">Reference proteome</keyword>
<dbReference type="PANTHER" id="PTHR24346:SF82">
    <property type="entry name" value="KP78A-RELATED"/>
    <property type="match status" value="1"/>
</dbReference>
<dbReference type="EC" id="2.7.11.1" evidence="1"/>
<reference evidence="10" key="1">
    <citation type="submission" date="2019-04" db="EMBL/GenBank/DDBJ databases">
        <authorList>
            <person name="Alioto T."/>
            <person name="Alioto T."/>
        </authorList>
    </citation>
    <scope>NUCLEOTIDE SEQUENCE [LARGE SCALE GENOMIC DNA]</scope>
</reference>
<organism evidence="10 11">
    <name type="scientific">Marmota monax</name>
    <name type="common">Woodchuck</name>
    <dbReference type="NCBI Taxonomy" id="9995"/>
    <lineage>
        <taxon>Eukaryota</taxon>
        <taxon>Metazoa</taxon>
        <taxon>Chordata</taxon>
        <taxon>Craniata</taxon>
        <taxon>Vertebrata</taxon>
        <taxon>Euteleostomi</taxon>
        <taxon>Mammalia</taxon>
        <taxon>Eutheria</taxon>
        <taxon>Euarchontoglires</taxon>
        <taxon>Glires</taxon>
        <taxon>Rodentia</taxon>
        <taxon>Sciuromorpha</taxon>
        <taxon>Sciuridae</taxon>
        <taxon>Xerinae</taxon>
        <taxon>Marmotini</taxon>
        <taxon>Marmota</taxon>
    </lineage>
</organism>
<dbReference type="Gene3D" id="1.10.510.10">
    <property type="entry name" value="Transferase(Phosphotransferase) domain 1"/>
    <property type="match status" value="1"/>
</dbReference>
<dbReference type="InterPro" id="IPR008271">
    <property type="entry name" value="Ser/Thr_kinase_AS"/>
</dbReference>
<dbReference type="AlphaFoldDB" id="A0A5E4BRY9"/>
<keyword evidence="2" id="KW-0723">Serine/threonine-protein kinase</keyword>
<dbReference type="SUPFAM" id="SSF56112">
    <property type="entry name" value="Protein kinase-like (PK-like)"/>
    <property type="match status" value="1"/>
</dbReference>
<evidence type="ECO:0000313" key="10">
    <source>
        <dbReference type="EMBL" id="VTJ71741.1"/>
    </source>
</evidence>
<dbReference type="SMART" id="SM00220">
    <property type="entry name" value="S_TKc"/>
    <property type="match status" value="1"/>
</dbReference>
<evidence type="ECO:0000256" key="3">
    <source>
        <dbReference type="ARBA" id="ARBA00022679"/>
    </source>
</evidence>
<comment type="catalytic activity">
    <reaction evidence="7">
        <text>L-threonyl-[protein] + ATP = O-phospho-L-threonyl-[protein] + ADP + H(+)</text>
        <dbReference type="Rhea" id="RHEA:46608"/>
        <dbReference type="Rhea" id="RHEA-COMP:11060"/>
        <dbReference type="Rhea" id="RHEA-COMP:11605"/>
        <dbReference type="ChEBI" id="CHEBI:15378"/>
        <dbReference type="ChEBI" id="CHEBI:30013"/>
        <dbReference type="ChEBI" id="CHEBI:30616"/>
        <dbReference type="ChEBI" id="CHEBI:61977"/>
        <dbReference type="ChEBI" id="CHEBI:456216"/>
        <dbReference type="EC" id="2.7.11.1"/>
    </reaction>
</comment>
<dbReference type="GO" id="GO:0005737">
    <property type="term" value="C:cytoplasm"/>
    <property type="evidence" value="ECO:0007669"/>
    <property type="project" value="TreeGrafter"/>
</dbReference>
<evidence type="ECO:0000256" key="2">
    <source>
        <dbReference type="ARBA" id="ARBA00022527"/>
    </source>
</evidence>
<protein>
    <recommendedName>
        <fullName evidence="1">non-specific serine/threonine protein kinase</fullName>
        <ecNumber evidence="1">2.7.11.1</ecNumber>
    </recommendedName>
</protein>
<dbReference type="Pfam" id="PF00069">
    <property type="entry name" value="Pkinase"/>
    <property type="match status" value="1"/>
</dbReference>
<name>A0A5E4BRY9_MARMO</name>
<keyword evidence="3" id="KW-0808">Transferase</keyword>
<dbReference type="GO" id="GO:0004674">
    <property type="term" value="F:protein serine/threonine kinase activity"/>
    <property type="evidence" value="ECO:0007669"/>
    <property type="project" value="UniProtKB-KW"/>
</dbReference>
<dbReference type="FunFam" id="1.10.510.10:FF:000571">
    <property type="entry name" value="Maternal embryonic leucine zipper kinase"/>
    <property type="match status" value="1"/>
</dbReference>